<comment type="caution">
    <text evidence="1">The sequence shown here is derived from an EMBL/GenBank/DDBJ whole genome shotgun (WGS) entry which is preliminary data.</text>
</comment>
<organism evidence="1 2">
    <name type="scientific">Gluconobacter kanchanaburiensis NBRC 103587</name>
    <dbReference type="NCBI Taxonomy" id="1307948"/>
    <lineage>
        <taxon>Bacteria</taxon>
        <taxon>Pseudomonadati</taxon>
        <taxon>Pseudomonadota</taxon>
        <taxon>Alphaproteobacteria</taxon>
        <taxon>Acetobacterales</taxon>
        <taxon>Acetobacteraceae</taxon>
        <taxon>Gluconobacter</taxon>
    </lineage>
</organism>
<keyword evidence="2" id="KW-1185">Reference proteome</keyword>
<name>A0A511BAR7_9PROT</name>
<sequence>MTAGQINDYTGASALLDSLPMAQWILADRSYVADWFRDALEKKGIKSCIQGRKS</sequence>
<reference evidence="1 2" key="1">
    <citation type="submission" date="2019-07" db="EMBL/GenBank/DDBJ databases">
        <title>Whole genome shotgun sequence of Gluconobacter kanchanaburiensis NBRC 103587.</title>
        <authorList>
            <person name="Hosoyama A."/>
            <person name="Uohara A."/>
            <person name="Ohji S."/>
            <person name="Ichikawa N."/>
        </authorList>
    </citation>
    <scope>NUCLEOTIDE SEQUENCE [LARGE SCALE GENOMIC DNA]</scope>
    <source>
        <strain evidence="1 2">NBRC 103587</strain>
    </source>
</reference>
<evidence type="ECO:0000313" key="1">
    <source>
        <dbReference type="EMBL" id="GEK97499.1"/>
    </source>
</evidence>
<dbReference type="AlphaFoldDB" id="A0A511BAR7"/>
<evidence type="ECO:0000313" key="2">
    <source>
        <dbReference type="Proteomes" id="UP000321079"/>
    </source>
</evidence>
<protein>
    <recommendedName>
        <fullName evidence="3">Transposase IS4-like domain-containing protein</fullName>
    </recommendedName>
</protein>
<gene>
    <name evidence="1" type="ORF">GKA01_26960</name>
</gene>
<accession>A0A511BAR7</accession>
<evidence type="ECO:0008006" key="3">
    <source>
        <dbReference type="Google" id="ProtNLM"/>
    </source>
</evidence>
<dbReference type="Proteomes" id="UP000321079">
    <property type="component" value="Unassembled WGS sequence"/>
</dbReference>
<proteinExistence type="predicted"/>
<dbReference type="EMBL" id="BJVA01000045">
    <property type="protein sequence ID" value="GEK97499.1"/>
    <property type="molecule type" value="Genomic_DNA"/>
</dbReference>